<comment type="caution">
    <text evidence="3">The sequence shown here is derived from an EMBL/GenBank/DDBJ whole genome shotgun (WGS) entry which is preliminary data.</text>
</comment>
<evidence type="ECO:0008006" key="5">
    <source>
        <dbReference type="Google" id="ProtNLM"/>
    </source>
</evidence>
<feature type="non-terminal residue" evidence="3">
    <location>
        <position position="1002"/>
    </location>
</feature>
<protein>
    <recommendedName>
        <fullName evidence="5">Ig-like domain-containing protein</fullName>
    </recommendedName>
</protein>
<organism evidence="3 4">
    <name type="scientific">Flavobacterium aciduliphilum</name>
    <dbReference type="NCBI Taxonomy" id="1101402"/>
    <lineage>
        <taxon>Bacteria</taxon>
        <taxon>Pseudomonadati</taxon>
        <taxon>Bacteroidota</taxon>
        <taxon>Flavobacteriia</taxon>
        <taxon>Flavobacteriales</taxon>
        <taxon>Flavobacteriaceae</taxon>
        <taxon>Flavobacterium</taxon>
    </lineage>
</organism>
<proteinExistence type="predicted"/>
<evidence type="ECO:0000313" key="3">
    <source>
        <dbReference type="EMBL" id="RAR70713.1"/>
    </source>
</evidence>
<dbReference type="Gene3D" id="2.60.40.1220">
    <property type="match status" value="4"/>
</dbReference>
<keyword evidence="4" id="KW-1185">Reference proteome</keyword>
<name>A0A328YC79_9FLAO</name>
<dbReference type="Proteomes" id="UP000248840">
    <property type="component" value="Unassembled WGS sequence"/>
</dbReference>
<keyword evidence="1 2" id="KW-0732">Signal</keyword>
<dbReference type="AlphaFoldDB" id="A0A328YC79"/>
<evidence type="ECO:0000313" key="4">
    <source>
        <dbReference type="Proteomes" id="UP000248840"/>
    </source>
</evidence>
<dbReference type="EMBL" id="QLSZ01000010">
    <property type="protein sequence ID" value="RAR70713.1"/>
    <property type="molecule type" value="Genomic_DNA"/>
</dbReference>
<gene>
    <name evidence="3" type="ORF">CLV55_110114</name>
</gene>
<reference evidence="3 4" key="1">
    <citation type="submission" date="2018-06" db="EMBL/GenBank/DDBJ databases">
        <title>Genomic Encyclopedia of Archaeal and Bacterial Type Strains, Phase II (KMG-II): from individual species to whole genera.</title>
        <authorList>
            <person name="Goeker M."/>
        </authorList>
    </citation>
    <scope>NUCLEOTIDE SEQUENCE [LARGE SCALE GENOMIC DNA]</scope>
    <source>
        <strain evidence="3 4">DSM 25663</strain>
    </source>
</reference>
<evidence type="ECO:0000256" key="2">
    <source>
        <dbReference type="SAM" id="SignalP"/>
    </source>
</evidence>
<feature type="chain" id="PRO_5016294788" description="Ig-like domain-containing protein" evidence="2">
    <location>
        <begin position="25"/>
        <end position="1002"/>
    </location>
</feature>
<sequence length="1002" mass="103662">MKKISHFLVIIVVALFISNQRVTAQCFQIESILVDACSPNNPTNDEGFNEMVRFKVGSTPINLATTPLTVTWPNTSNLWLGLIQDATTAAKVATLNANIVNAGACGQILEPTGGVLPANATVILVTSQNLNTAYNSFASLTGTIYMIFQNNLTQFGGNFANYNVTPGTRTLTMSFGSSCTDSVTYERSLLVNIYGTYGGTTAENDGATVNFTPSGGATYVNYGCNAPIPPFNVNAGTAITACKGSTINLVGTAVGQDGLLWSAPSGTFSNPTSLTTSYTIDPNATGSSVTLTLTGTKSNGSCTQTKTSTVVITFTLVALPTVTSPINYCQNVNATPLNATATGGGILNWYNPSNILVSSAPTPSTSSIGSTTYYVSQTISGCESTKVPITVTVANTGPSLGLSCDLTNPNTTANAMTFAFSNVGQTSYSYSYSIAGGTAVTGNWVSPQTLTIGGMTPGQSITLTLNANGVSCIAPMTVTCNTPCTSMTTPSFNAIGPICLGATAPNLPTTSTNGISGTWSPNSIDTSISGVHSYTFTPDSVLFPCATTTSLSVTVTNPTLPSFASFGPYCQNSTASNLPITSNNGINGSWIPAVISTATSGTQTYTFTPSLGQCATTTSLNVTINTTIIPSFSAIGPFCQNSIPSTLPTNSTNSISGIWSPTTINTSNVGSQIYTFIPNAGQCATTVPINVNINPNVVPIFSSMGPYCQNSIANSLPNTSINSIIGTWSPATIATTLPGTQIYTFTPNSGQCATPASLNISITAPTIPVFSITSNYCQNATPDLLPNTSSNGVSGTWSPAIINTAIIGSQNYIFTPNSGICANSFTLTVVITTPTIPNFSLTTSYCQNAIPDLLPPSSSNGIIGIWTPATISTASVGTQNYVFTPNANQCALSKTLTVNTQSIVTPTFSNFGPYCQNSTPPSLPSISTNGIIGTWTPATVSTSVVGLQSYLFTPNVGQCGVSNTIQIGTIEAPIINTPTNYEVCDDNNDGISCLFLLNTKDS</sequence>
<feature type="signal peptide" evidence="2">
    <location>
        <begin position="1"/>
        <end position="24"/>
    </location>
</feature>
<dbReference type="InterPro" id="IPR014755">
    <property type="entry name" value="Cu-Rt/internalin_Ig-like"/>
</dbReference>
<accession>A0A328YC79</accession>
<evidence type="ECO:0000256" key="1">
    <source>
        <dbReference type="ARBA" id="ARBA00022729"/>
    </source>
</evidence>